<protein>
    <submittedName>
        <fullName evidence="5">Prephenate dehydrogenase</fullName>
    </submittedName>
</protein>
<accession>A0A9D1DCU3</accession>
<organism evidence="5 6">
    <name type="scientific">Candidatus Egerieicola pullicola</name>
    <dbReference type="NCBI Taxonomy" id="2840775"/>
    <lineage>
        <taxon>Bacteria</taxon>
        <taxon>Bacillati</taxon>
        <taxon>Bacillota</taxon>
        <taxon>Clostridia</taxon>
        <taxon>Eubacteriales</taxon>
        <taxon>Oscillospiraceae</taxon>
        <taxon>Oscillospiraceae incertae sedis</taxon>
        <taxon>Candidatus Egerieicola</taxon>
    </lineage>
</organism>
<dbReference type="SUPFAM" id="SSF48179">
    <property type="entry name" value="6-phosphogluconate dehydrogenase C-terminal domain-like"/>
    <property type="match status" value="1"/>
</dbReference>
<dbReference type="Pfam" id="PF20463">
    <property type="entry name" value="PDH_C"/>
    <property type="match status" value="1"/>
</dbReference>
<reference evidence="5" key="1">
    <citation type="submission" date="2020-10" db="EMBL/GenBank/DDBJ databases">
        <authorList>
            <person name="Gilroy R."/>
        </authorList>
    </citation>
    <scope>NUCLEOTIDE SEQUENCE</scope>
    <source>
        <strain evidence="5">CHK184-25365</strain>
    </source>
</reference>
<dbReference type="InterPro" id="IPR008927">
    <property type="entry name" value="6-PGluconate_DH-like_C_sf"/>
</dbReference>
<dbReference type="GO" id="GO:0006571">
    <property type="term" value="P:tyrosine biosynthetic process"/>
    <property type="evidence" value="ECO:0007669"/>
    <property type="project" value="InterPro"/>
</dbReference>
<proteinExistence type="inferred from homology"/>
<dbReference type="Pfam" id="PF02153">
    <property type="entry name" value="PDH_N"/>
    <property type="match status" value="1"/>
</dbReference>
<dbReference type="AlphaFoldDB" id="A0A9D1DCU3"/>
<dbReference type="GO" id="GO:0008977">
    <property type="term" value="F:prephenate dehydrogenase (NAD+) activity"/>
    <property type="evidence" value="ECO:0007669"/>
    <property type="project" value="InterPro"/>
</dbReference>
<dbReference type="InterPro" id="IPR050812">
    <property type="entry name" value="Preph/Arog_dehydrog"/>
</dbReference>
<dbReference type="GO" id="GO:0004665">
    <property type="term" value="F:prephenate dehydrogenase (NADP+) activity"/>
    <property type="evidence" value="ECO:0007669"/>
    <property type="project" value="InterPro"/>
</dbReference>
<evidence type="ECO:0000313" key="6">
    <source>
        <dbReference type="Proteomes" id="UP000886749"/>
    </source>
</evidence>
<dbReference type="PANTHER" id="PTHR21363">
    <property type="entry name" value="PREPHENATE DEHYDROGENASE"/>
    <property type="match status" value="1"/>
</dbReference>
<dbReference type="Gene3D" id="3.40.50.720">
    <property type="entry name" value="NAD(P)-binding Rossmann-like Domain"/>
    <property type="match status" value="1"/>
</dbReference>
<dbReference type="SUPFAM" id="SSF51735">
    <property type="entry name" value="NAD(P)-binding Rossmann-fold domains"/>
    <property type="match status" value="1"/>
</dbReference>
<evidence type="ECO:0000256" key="2">
    <source>
        <dbReference type="ARBA" id="ARBA00023002"/>
    </source>
</evidence>
<dbReference type="Gene3D" id="1.10.3660.10">
    <property type="entry name" value="6-phosphogluconate dehydrogenase C-terminal like domain"/>
    <property type="match status" value="1"/>
</dbReference>
<keyword evidence="2" id="KW-0560">Oxidoreductase</keyword>
<feature type="domain" description="Prephenate/arogenate dehydrogenase" evidence="4">
    <location>
        <begin position="1"/>
        <end position="283"/>
    </location>
</feature>
<evidence type="ECO:0000256" key="3">
    <source>
        <dbReference type="ARBA" id="ARBA00029440"/>
    </source>
</evidence>
<dbReference type="InterPro" id="IPR046826">
    <property type="entry name" value="PDH_N"/>
</dbReference>
<comment type="similarity">
    <text evidence="1">Belongs to the prephenate/arogenate dehydrogenase family.</text>
</comment>
<evidence type="ECO:0000256" key="1">
    <source>
        <dbReference type="ARBA" id="ARBA00007964"/>
    </source>
</evidence>
<name>A0A9D1DCU3_9FIRM</name>
<dbReference type="Proteomes" id="UP000886749">
    <property type="component" value="Unassembled WGS sequence"/>
</dbReference>
<evidence type="ECO:0000313" key="5">
    <source>
        <dbReference type="EMBL" id="HIR40709.1"/>
    </source>
</evidence>
<dbReference type="InterPro" id="IPR046825">
    <property type="entry name" value="PDH_C"/>
</dbReference>
<evidence type="ECO:0000259" key="4">
    <source>
        <dbReference type="PROSITE" id="PS51176"/>
    </source>
</evidence>
<dbReference type="InterPro" id="IPR036291">
    <property type="entry name" value="NAD(P)-bd_dom_sf"/>
</dbReference>
<gene>
    <name evidence="5" type="ORF">IAB36_02660</name>
</gene>
<dbReference type="PROSITE" id="PS51176">
    <property type="entry name" value="PDH_ADH"/>
    <property type="match status" value="1"/>
</dbReference>
<comment type="caution">
    <text evidence="5">The sequence shown here is derived from an EMBL/GenBank/DDBJ whole genome shotgun (WGS) entry which is preliminary data.</text>
</comment>
<comment type="pathway">
    <text evidence="3">Amino-acid biosynthesis.</text>
</comment>
<dbReference type="PANTHER" id="PTHR21363:SF0">
    <property type="entry name" value="PREPHENATE DEHYDROGENASE [NADP(+)]"/>
    <property type="match status" value="1"/>
</dbReference>
<reference evidence="5" key="2">
    <citation type="journal article" date="2021" name="PeerJ">
        <title>Extensive microbial diversity within the chicken gut microbiome revealed by metagenomics and culture.</title>
        <authorList>
            <person name="Gilroy R."/>
            <person name="Ravi A."/>
            <person name="Getino M."/>
            <person name="Pursley I."/>
            <person name="Horton D.L."/>
            <person name="Alikhan N.F."/>
            <person name="Baker D."/>
            <person name="Gharbi K."/>
            <person name="Hall N."/>
            <person name="Watson M."/>
            <person name="Adriaenssens E.M."/>
            <person name="Foster-Nyarko E."/>
            <person name="Jarju S."/>
            <person name="Secka A."/>
            <person name="Antonio M."/>
            <person name="Oren A."/>
            <person name="Chaudhuri R.R."/>
            <person name="La Ragione R."/>
            <person name="Hildebrand F."/>
            <person name="Pallen M.J."/>
        </authorList>
    </citation>
    <scope>NUCLEOTIDE SEQUENCE</scope>
    <source>
        <strain evidence="5">CHK184-25365</strain>
    </source>
</reference>
<dbReference type="GO" id="GO:0070403">
    <property type="term" value="F:NAD+ binding"/>
    <property type="evidence" value="ECO:0007669"/>
    <property type="project" value="InterPro"/>
</dbReference>
<dbReference type="InterPro" id="IPR003099">
    <property type="entry name" value="Prephen_DH"/>
</dbReference>
<sequence length="284" mass="31294">MKIAVIGLGLIGGSFCKAITKYTNHTVLGYNRTLATAEKALAEGSIQQIITLDQLDQADLTMVCLHPVQTIQFLLDHKNDFAKGSIVIDASGVKESVLDAVDQPLKEAGVRFVGCHPMAGREYSGYDYTLDTLFIGASFILTPTPLTDPVAVETVEQLARELGFGQTVRATPQEHDEIIAATSQLAHVVSNAYIKSPTLQKEAGFSAGSFLDLTRVAKLNEDMWTDLFMMNRKALLQEIDYIQQAIGQMRDALEAKDADTLKALLREGRLRKEESIRRHQQKEA</sequence>
<dbReference type="EMBL" id="DVGY01000060">
    <property type="protein sequence ID" value="HIR40709.1"/>
    <property type="molecule type" value="Genomic_DNA"/>
</dbReference>